<dbReference type="EMBL" id="CP067134">
    <property type="protein sequence ID" value="WCR12093.1"/>
    <property type="molecule type" value="Genomic_DNA"/>
</dbReference>
<dbReference type="Proteomes" id="UP001218412">
    <property type="component" value="Chromosome"/>
</dbReference>
<dbReference type="RefSeq" id="WP_272860190.1">
    <property type="nucleotide sequence ID" value="NZ_CP067134.1"/>
</dbReference>
<proteinExistence type="predicted"/>
<accession>A0ABY7SYZ5</accession>
<sequence>MTGSDHNIHLARPYDDAGNFHGARLLVDHIWPRGISKDDLALDAWVKEVAPSDKLRRWFNHDPDKWAEFRNRYMSELKDNRDAVDECLDWVRKGTVTLLFAARDRDHNNAVVLRDYLELVLRNSKSS</sequence>
<gene>
    <name evidence="1" type="ORF">JHW45_07065</name>
</gene>
<dbReference type="Pfam" id="PF22752">
    <property type="entry name" value="DUF488-N3i"/>
    <property type="match status" value="1"/>
</dbReference>
<evidence type="ECO:0000313" key="2">
    <source>
        <dbReference type="Proteomes" id="UP001218412"/>
    </source>
</evidence>
<evidence type="ECO:0000313" key="1">
    <source>
        <dbReference type="EMBL" id="WCR12093.1"/>
    </source>
</evidence>
<name>A0ABY7SYZ5_9RHOB</name>
<dbReference type="InterPro" id="IPR052552">
    <property type="entry name" value="YeaO-like"/>
</dbReference>
<dbReference type="PANTHER" id="PTHR36849">
    <property type="entry name" value="CYTOPLASMIC PROTEIN-RELATED"/>
    <property type="match status" value="1"/>
</dbReference>
<reference evidence="1 2" key="1">
    <citation type="submission" date="2021-01" db="EMBL/GenBank/DDBJ databases">
        <title>Biogeographic distribution of Paracoccus.</title>
        <authorList>
            <person name="Hollensteiner J."/>
            <person name="Leineberger J."/>
            <person name="Brinkhoff T."/>
            <person name="Daniel R."/>
        </authorList>
    </citation>
    <scope>NUCLEOTIDE SEQUENCE [LARGE SCALE GENOMIC DNA]</scope>
    <source>
        <strain evidence="1 2">LMG25392</strain>
    </source>
</reference>
<keyword evidence="2" id="KW-1185">Reference proteome</keyword>
<protein>
    <submittedName>
        <fullName evidence="1">DUF488 family protein</fullName>
    </submittedName>
</protein>
<organism evidence="1 2">
    <name type="scientific">Paracoccus stylophorae</name>
    <dbReference type="NCBI Taxonomy" id="659350"/>
    <lineage>
        <taxon>Bacteria</taxon>
        <taxon>Pseudomonadati</taxon>
        <taxon>Pseudomonadota</taxon>
        <taxon>Alphaproteobacteria</taxon>
        <taxon>Rhodobacterales</taxon>
        <taxon>Paracoccaceae</taxon>
        <taxon>Paracoccus</taxon>
    </lineage>
</organism>
<dbReference type="PANTHER" id="PTHR36849:SF1">
    <property type="entry name" value="CYTOPLASMIC PROTEIN"/>
    <property type="match status" value="1"/>
</dbReference>